<evidence type="ECO:0000256" key="2">
    <source>
        <dbReference type="ARBA" id="ARBA00022692"/>
    </source>
</evidence>
<reference evidence="6 7" key="1">
    <citation type="submission" date="2019-02" db="EMBL/GenBank/DDBJ databases">
        <title>Deep-cultivation of Planctomycetes and their phenomic and genomic characterization uncovers novel biology.</title>
        <authorList>
            <person name="Wiegand S."/>
            <person name="Jogler M."/>
            <person name="Boedeker C."/>
            <person name="Pinto D."/>
            <person name="Vollmers J."/>
            <person name="Rivas-Marin E."/>
            <person name="Kohn T."/>
            <person name="Peeters S.H."/>
            <person name="Heuer A."/>
            <person name="Rast P."/>
            <person name="Oberbeckmann S."/>
            <person name="Bunk B."/>
            <person name="Jeske O."/>
            <person name="Meyerdierks A."/>
            <person name="Storesund J.E."/>
            <person name="Kallscheuer N."/>
            <person name="Luecker S."/>
            <person name="Lage O.M."/>
            <person name="Pohl T."/>
            <person name="Merkel B.J."/>
            <person name="Hornburger P."/>
            <person name="Mueller R.-W."/>
            <person name="Bruemmer F."/>
            <person name="Labrenz M."/>
            <person name="Spormann A.M."/>
            <person name="Op den Camp H."/>
            <person name="Overmann J."/>
            <person name="Amann R."/>
            <person name="Jetten M.S.M."/>
            <person name="Mascher T."/>
            <person name="Medema M.H."/>
            <person name="Devos D.P."/>
            <person name="Kaster A.-K."/>
            <person name="Ovreas L."/>
            <person name="Rohde M."/>
            <person name="Galperin M.Y."/>
            <person name="Jogler C."/>
        </authorList>
    </citation>
    <scope>NUCLEOTIDE SEQUENCE [LARGE SCALE GENOMIC DNA]</scope>
    <source>
        <strain evidence="6 7">Pan44</strain>
    </source>
</reference>
<dbReference type="KEGG" id="ccos:Pan44_10560"/>
<dbReference type="Gene3D" id="1.20.120.1630">
    <property type="match status" value="1"/>
</dbReference>
<gene>
    <name evidence="6" type="ORF">Pan44_10560</name>
</gene>
<keyword evidence="3 5" id="KW-1133">Transmembrane helix</keyword>
<dbReference type="Pfam" id="PF04191">
    <property type="entry name" value="PEMT"/>
    <property type="match status" value="1"/>
</dbReference>
<dbReference type="GO" id="GO:0016740">
    <property type="term" value="F:transferase activity"/>
    <property type="evidence" value="ECO:0007669"/>
    <property type="project" value="UniProtKB-ARBA"/>
</dbReference>
<accession>A0A517SA88</accession>
<dbReference type="Proteomes" id="UP000315700">
    <property type="component" value="Chromosome"/>
</dbReference>
<keyword evidence="7" id="KW-1185">Reference proteome</keyword>
<dbReference type="EMBL" id="CP036271">
    <property type="protein sequence ID" value="QDT53041.1"/>
    <property type="molecule type" value="Genomic_DNA"/>
</dbReference>
<protein>
    <recommendedName>
        <fullName evidence="8">Isoprenylcysteine carboxyl methyltransferase (ICMT) family protein</fullName>
    </recommendedName>
</protein>
<feature type="transmembrane region" description="Helical" evidence="5">
    <location>
        <begin position="96"/>
        <end position="129"/>
    </location>
</feature>
<feature type="transmembrane region" description="Helical" evidence="5">
    <location>
        <begin position="55"/>
        <end position="75"/>
    </location>
</feature>
<evidence type="ECO:0000313" key="7">
    <source>
        <dbReference type="Proteomes" id="UP000315700"/>
    </source>
</evidence>
<evidence type="ECO:0000313" key="6">
    <source>
        <dbReference type="EMBL" id="QDT53041.1"/>
    </source>
</evidence>
<evidence type="ECO:0000256" key="4">
    <source>
        <dbReference type="ARBA" id="ARBA00023136"/>
    </source>
</evidence>
<dbReference type="OrthoDB" id="211732at2"/>
<keyword evidence="4 5" id="KW-0472">Membrane</keyword>
<dbReference type="InParanoid" id="A0A517SA88"/>
<evidence type="ECO:0008006" key="8">
    <source>
        <dbReference type="Google" id="ProtNLM"/>
    </source>
</evidence>
<dbReference type="PANTHER" id="PTHR12714:SF9">
    <property type="entry name" value="PROTEIN-S-ISOPRENYLCYSTEINE O-METHYLTRANSFERASE"/>
    <property type="match status" value="1"/>
</dbReference>
<name>A0A517SA88_9PLAN</name>
<evidence type="ECO:0000256" key="3">
    <source>
        <dbReference type="ARBA" id="ARBA00022989"/>
    </source>
</evidence>
<dbReference type="AlphaFoldDB" id="A0A517SA88"/>
<feature type="transmembrane region" description="Helical" evidence="5">
    <location>
        <begin position="22"/>
        <end position="43"/>
    </location>
</feature>
<proteinExistence type="predicted"/>
<evidence type="ECO:0000256" key="5">
    <source>
        <dbReference type="SAM" id="Phobius"/>
    </source>
</evidence>
<dbReference type="GO" id="GO:0012505">
    <property type="term" value="C:endomembrane system"/>
    <property type="evidence" value="ECO:0007669"/>
    <property type="project" value="UniProtKB-SubCell"/>
</dbReference>
<evidence type="ECO:0000256" key="1">
    <source>
        <dbReference type="ARBA" id="ARBA00004127"/>
    </source>
</evidence>
<dbReference type="PANTHER" id="PTHR12714">
    <property type="entry name" value="PROTEIN-S ISOPRENYLCYSTEINE O-METHYLTRANSFERASE"/>
    <property type="match status" value="1"/>
</dbReference>
<comment type="subcellular location">
    <subcellularLocation>
        <location evidence="1">Endomembrane system</location>
        <topology evidence="1">Multi-pass membrane protein</topology>
    </subcellularLocation>
</comment>
<organism evidence="6 7">
    <name type="scientific">Caulifigura coniformis</name>
    <dbReference type="NCBI Taxonomy" id="2527983"/>
    <lineage>
        <taxon>Bacteria</taxon>
        <taxon>Pseudomonadati</taxon>
        <taxon>Planctomycetota</taxon>
        <taxon>Planctomycetia</taxon>
        <taxon>Planctomycetales</taxon>
        <taxon>Planctomycetaceae</taxon>
        <taxon>Caulifigura</taxon>
    </lineage>
</organism>
<keyword evidence="2 5" id="KW-0812">Transmembrane</keyword>
<dbReference type="InterPro" id="IPR007318">
    <property type="entry name" value="Phopholipid_MeTrfase"/>
</dbReference>
<sequence>MTSDVGINPQSPTRRWFVRSRAWLSMLVIAPFAVASALSAPMVRENSREAWILEVAGWVCFAAGALFRWWATLYIGGRKHRQLATEGPYSICRNPLYLGTFLLTLSIAFFVQSVTFAIGVLLALPIYLLITVPYEEAKLQGIFGEDFVRYRSSVPVFIPRPGLLSSPPMLSVSLDGLKGELRMCLRWIWIPILAEGVALLRTREWWPDLFLLP</sequence>